<proteinExistence type="predicted"/>
<comment type="caution">
    <text evidence="1">The sequence shown here is derived from an EMBL/GenBank/DDBJ whole genome shotgun (WGS) entry which is preliminary data.</text>
</comment>
<dbReference type="AlphaFoldDB" id="K2AXJ7"/>
<sequence length="214" mass="26073">MKNSNSYPQDYDENNSVWKYPIKNISTYYTWEKIENSWKTYLILNTSDLINQFWDDKNAIWGKKTMATLIRKAKQWEIIITYVKNEKWEDVPESKVTAKEWQYIFQNLNNPNDIFVPQNEDIINEYESINQWDVIWDEFKLFIRKSNPSKLLPEIIKQPTVIIVESWWNTKQFLEEWATLKLEKNWSKLEVTWINKGWFEAWSLTDVNWNIVKK</sequence>
<evidence type="ECO:0000313" key="1">
    <source>
        <dbReference type="EMBL" id="EKD66496.1"/>
    </source>
</evidence>
<gene>
    <name evidence="1" type="ORF">ACD_49C00038G0030</name>
</gene>
<protein>
    <submittedName>
        <fullName evidence="1">Uncharacterized protein</fullName>
    </submittedName>
</protein>
<name>K2AXJ7_9BACT</name>
<organism evidence="1">
    <name type="scientific">uncultured bacterium</name>
    <name type="common">gcode 4</name>
    <dbReference type="NCBI Taxonomy" id="1234023"/>
    <lineage>
        <taxon>Bacteria</taxon>
        <taxon>environmental samples</taxon>
    </lineage>
</organism>
<dbReference type="EMBL" id="AMFJ01021624">
    <property type="protein sequence ID" value="EKD66496.1"/>
    <property type="molecule type" value="Genomic_DNA"/>
</dbReference>
<accession>K2AXJ7</accession>
<reference evidence="1" key="1">
    <citation type="journal article" date="2012" name="Science">
        <title>Fermentation, hydrogen, and sulfur metabolism in multiple uncultivated bacterial phyla.</title>
        <authorList>
            <person name="Wrighton K.C."/>
            <person name="Thomas B.C."/>
            <person name="Sharon I."/>
            <person name="Miller C.S."/>
            <person name="Castelle C.J."/>
            <person name="VerBerkmoes N.C."/>
            <person name="Wilkins M.J."/>
            <person name="Hettich R.L."/>
            <person name="Lipton M.S."/>
            <person name="Williams K.H."/>
            <person name="Long P.E."/>
            <person name="Banfield J.F."/>
        </authorList>
    </citation>
    <scope>NUCLEOTIDE SEQUENCE [LARGE SCALE GENOMIC DNA]</scope>
</reference>